<keyword evidence="2" id="KW-0808">Transferase</keyword>
<evidence type="ECO:0000313" key="3">
    <source>
        <dbReference type="Proteomes" id="UP001377692"/>
    </source>
</evidence>
<organism evidence="2 3">
    <name type="scientific">Pseudomonas kermanshahensis</name>
    <dbReference type="NCBI Taxonomy" id="2745482"/>
    <lineage>
        <taxon>Bacteria</taxon>
        <taxon>Pseudomonadati</taxon>
        <taxon>Pseudomonadota</taxon>
        <taxon>Gammaproteobacteria</taxon>
        <taxon>Pseudomonadales</taxon>
        <taxon>Pseudomonadaceae</taxon>
        <taxon>Pseudomonas</taxon>
    </lineage>
</organism>
<proteinExistence type="predicted"/>
<dbReference type="GO" id="GO:0016301">
    <property type="term" value="F:kinase activity"/>
    <property type="evidence" value="ECO:0007669"/>
    <property type="project" value="UniProtKB-KW"/>
</dbReference>
<dbReference type="InterPro" id="IPR046748">
    <property type="entry name" value="HipA_2"/>
</dbReference>
<evidence type="ECO:0000313" key="2">
    <source>
        <dbReference type="EMBL" id="MEJ5903820.1"/>
    </source>
</evidence>
<name>A0ABU8R1T9_9PSED</name>
<sequence>MKGLLPALKNSTKISLEPIGYADVTTILGRIGEGNDGETYKAELLDDAGDTVTGYVKLSLDPRRIIAELTAAQVGRALGMKIPRPFVVLLDTADLDGFESSFAGRGFMVCFASQQAGSRSYSLERAMRNPTEAFAKAVHSQFDLDGTIALDEFIANDDRHQGNIIYAPGKQEFWLIDHGRALTGTYWDLWGLDDPGVEVRNLLVDNSVSDWDESVRNRILKKAHSLVSKCASLCLDDLDQKGYFAKIDPATDRQDIINFLRDRIHHTVPLLCNRLQLGHLSLTQPKHS</sequence>
<gene>
    <name evidence="2" type="ORF">V7V80_03895</name>
</gene>
<keyword evidence="2" id="KW-0418">Kinase</keyword>
<comment type="caution">
    <text evidence="2">The sequence shown here is derived from an EMBL/GenBank/DDBJ whole genome shotgun (WGS) entry which is preliminary data.</text>
</comment>
<reference evidence="2 3" key="1">
    <citation type="submission" date="2024-02" db="EMBL/GenBank/DDBJ databases">
        <title>Identification of pathogenicity and growth-promoting functions of Pseudomonas putida variants.</title>
        <authorList>
            <person name="Sun J."/>
        </authorList>
    </citation>
    <scope>NUCLEOTIDE SEQUENCE [LARGE SCALE GENOMIC DNA]</scope>
    <source>
        <strain evidence="2 3">A04</strain>
    </source>
</reference>
<keyword evidence="3" id="KW-1185">Reference proteome</keyword>
<dbReference type="Proteomes" id="UP001377692">
    <property type="component" value="Unassembled WGS sequence"/>
</dbReference>
<evidence type="ECO:0000259" key="1">
    <source>
        <dbReference type="Pfam" id="PF20613"/>
    </source>
</evidence>
<dbReference type="RefSeq" id="WP_339548624.1">
    <property type="nucleotide sequence ID" value="NZ_JBBHLD010000002.1"/>
</dbReference>
<accession>A0ABU8R1T9</accession>
<dbReference type="EMBL" id="JBBHLD010000002">
    <property type="protein sequence ID" value="MEJ5903820.1"/>
    <property type="molecule type" value="Genomic_DNA"/>
</dbReference>
<protein>
    <submittedName>
        <fullName evidence="2">HipA family kinase</fullName>
    </submittedName>
</protein>
<dbReference type="Pfam" id="PF20613">
    <property type="entry name" value="HipA_2"/>
    <property type="match status" value="1"/>
</dbReference>
<feature type="domain" description="HipA-like kinase" evidence="1">
    <location>
        <begin position="59"/>
        <end position="183"/>
    </location>
</feature>